<dbReference type="AlphaFoldDB" id="A0A1I7T3T8"/>
<feature type="region of interest" description="Disordered" evidence="1">
    <location>
        <begin position="106"/>
        <end position="126"/>
    </location>
</feature>
<evidence type="ECO:0000256" key="1">
    <source>
        <dbReference type="SAM" id="MobiDB-lite"/>
    </source>
</evidence>
<dbReference type="Gene3D" id="3.40.630.30">
    <property type="match status" value="1"/>
</dbReference>
<sequence length="196" mass="22669">MPNYIYRTAEKLDNGRVLKFLADHFYHEEPNIKATGEPLSVWLPILAEMVESSLQFPLSTIVTTEDGDTVVACLLNSVWKREGDQGAEHSLDGFSDVMQRFYQRPGIHGRPEKNTDELSEPKYSSNELPFEFSKSENKLEKKKDNSELTKAEQWIGEKEHWERIEINPGETAIIPANWNENILRIHCIHHIKYTCI</sequence>
<feature type="compositionally biased region" description="Basic and acidic residues" evidence="1">
    <location>
        <begin position="109"/>
        <end position="120"/>
    </location>
</feature>
<dbReference type="Proteomes" id="UP000095282">
    <property type="component" value="Unplaced"/>
</dbReference>
<evidence type="ECO:0000313" key="2">
    <source>
        <dbReference type="Proteomes" id="UP000095282"/>
    </source>
</evidence>
<reference evidence="3" key="1">
    <citation type="submission" date="2016-11" db="UniProtKB">
        <authorList>
            <consortium name="WormBaseParasite"/>
        </authorList>
    </citation>
    <scope>IDENTIFICATION</scope>
</reference>
<dbReference type="eggNOG" id="ENOG502SFIM">
    <property type="taxonomic scope" value="Eukaryota"/>
</dbReference>
<organism evidence="2 3">
    <name type="scientific">Caenorhabditis tropicalis</name>
    <dbReference type="NCBI Taxonomy" id="1561998"/>
    <lineage>
        <taxon>Eukaryota</taxon>
        <taxon>Metazoa</taxon>
        <taxon>Ecdysozoa</taxon>
        <taxon>Nematoda</taxon>
        <taxon>Chromadorea</taxon>
        <taxon>Rhabditida</taxon>
        <taxon>Rhabditina</taxon>
        <taxon>Rhabditomorpha</taxon>
        <taxon>Rhabditoidea</taxon>
        <taxon>Rhabditidae</taxon>
        <taxon>Peloderinae</taxon>
        <taxon>Caenorhabditis</taxon>
    </lineage>
</organism>
<name>A0A1I7T3T8_9PELO</name>
<dbReference type="WBParaSite" id="Csp11.Scaffold492.g2147.t1">
    <property type="protein sequence ID" value="Csp11.Scaffold492.g2147.t1"/>
    <property type="gene ID" value="Csp11.Scaffold492.g2147"/>
</dbReference>
<protein>
    <submittedName>
        <fullName evidence="3">Acetyltransferase</fullName>
    </submittedName>
</protein>
<keyword evidence="2" id="KW-1185">Reference proteome</keyword>
<evidence type="ECO:0000313" key="3">
    <source>
        <dbReference type="WBParaSite" id="Csp11.Scaffold492.g2147.t1"/>
    </source>
</evidence>
<proteinExistence type="predicted"/>
<dbReference type="STRING" id="1561998.A0A1I7T3T8"/>
<accession>A0A1I7T3T8</accession>